<evidence type="ECO:0000259" key="7">
    <source>
        <dbReference type="PROSITE" id="PS50845"/>
    </source>
</evidence>
<dbReference type="InterPro" id="IPR045064">
    <property type="entry name" value="Reticulon-like"/>
</dbReference>
<dbReference type="EMBL" id="GGEC01023520">
    <property type="protein sequence ID" value="MBX04004.1"/>
    <property type="molecule type" value="Transcribed_RNA"/>
</dbReference>
<accession>A0A2P2KE39</accession>
<dbReference type="AlphaFoldDB" id="A0A2P2KE39"/>
<dbReference type="GO" id="GO:0009617">
    <property type="term" value="P:response to bacterium"/>
    <property type="evidence" value="ECO:0007669"/>
    <property type="project" value="InterPro"/>
</dbReference>
<feature type="domain" description="Reticulon" evidence="7">
    <location>
        <begin position="60"/>
        <end position="245"/>
    </location>
</feature>
<sequence>MPEKITAESFMSNLVETLADSVQKQKSESFEEEISSVGARFNRLFGRQRPVHHVLGGGKSADVLLWRNKKISAGVLAAATAIWAIFEWLGYHFLTFVCFGLVLGMLAQFLWINASGLVNRSPAQVPRLVLPEEIFVNIGSSVGAEVNHVLQLLQDVSCGGTLKQFLVVVASLWAAAIIGSWCNFLTVIYVGFVAAHTLPVLYERYEDQVDDFVYKVLDQFQHHYRKLDAGLLSKIPKGKLRGKKHD</sequence>
<evidence type="ECO:0000256" key="4">
    <source>
        <dbReference type="ARBA" id="ARBA00022989"/>
    </source>
</evidence>
<feature type="transmembrane region" description="Helical" evidence="6">
    <location>
        <begin position="165"/>
        <end position="192"/>
    </location>
</feature>
<evidence type="ECO:0000256" key="3">
    <source>
        <dbReference type="ARBA" id="ARBA00022824"/>
    </source>
</evidence>
<dbReference type="InterPro" id="IPR003388">
    <property type="entry name" value="Reticulon"/>
</dbReference>
<comment type="subcellular location">
    <subcellularLocation>
        <location evidence="1 6">Endoplasmic reticulum membrane</location>
        <topology evidence="1 6">Multi-pass membrane protein</topology>
    </subcellularLocation>
</comment>
<keyword evidence="2 6" id="KW-0812">Transmembrane</keyword>
<organism evidence="8">
    <name type="scientific">Rhizophora mucronata</name>
    <name type="common">Asiatic mangrove</name>
    <dbReference type="NCBI Taxonomy" id="61149"/>
    <lineage>
        <taxon>Eukaryota</taxon>
        <taxon>Viridiplantae</taxon>
        <taxon>Streptophyta</taxon>
        <taxon>Embryophyta</taxon>
        <taxon>Tracheophyta</taxon>
        <taxon>Spermatophyta</taxon>
        <taxon>Magnoliopsida</taxon>
        <taxon>eudicotyledons</taxon>
        <taxon>Gunneridae</taxon>
        <taxon>Pentapetalae</taxon>
        <taxon>rosids</taxon>
        <taxon>fabids</taxon>
        <taxon>Malpighiales</taxon>
        <taxon>Rhizophoraceae</taxon>
        <taxon>Rhizophora</taxon>
    </lineage>
</organism>
<dbReference type="PANTHER" id="PTHR10994:SF62">
    <property type="entry name" value="RETICULON-LIKE PROTEIN B8"/>
    <property type="match status" value="1"/>
</dbReference>
<evidence type="ECO:0000313" key="8">
    <source>
        <dbReference type="EMBL" id="MBX04004.1"/>
    </source>
</evidence>
<protein>
    <recommendedName>
        <fullName evidence="6">Reticulon-like protein</fullName>
    </recommendedName>
</protein>
<dbReference type="Pfam" id="PF02453">
    <property type="entry name" value="Reticulon"/>
    <property type="match status" value="1"/>
</dbReference>
<proteinExistence type="predicted"/>
<dbReference type="PANTHER" id="PTHR10994">
    <property type="entry name" value="RETICULON"/>
    <property type="match status" value="1"/>
</dbReference>
<evidence type="ECO:0000256" key="5">
    <source>
        <dbReference type="ARBA" id="ARBA00023136"/>
    </source>
</evidence>
<evidence type="ECO:0000256" key="2">
    <source>
        <dbReference type="ARBA" id="ARBA00022692"/>
    </source>
</evidence>
<name>A0A2P2KE39_RHIMU</name>
<feature type="transmembrane region" description="Helical" evidence="6">
    <location>
        <begin position="96"/>
        <end position="114"/>
    </location>
</feature>
<keyword evidence="3 6" id="KW-0256">Endoplasmic reticulum</keyword>
<dbReference type="GO" id="GO:0005789">
    <property type="term" value="C:endoplasmic reticulum membrane"/>
    <property type="evidence" value="ECO:0007669"/>
    <property type="project" value="UniProtKB-SubCell"/>
</dbReference>
<dbReference type="PROSITE" id="PS50845">
    <property type="entry name" value="RETICULON"/>
    <property type="match status" value="1"/>
</dbReference>
<keyword evidence="5 6" id="KW-0472">Membrane</keyword>
<keyword evidence="4 6" id="KW-1133">Transmembrane helix</keyword>
<evidence type="ECO:0000256" key="1">
    <source>
        <dbReference type="ARBA" id="ARBA00004477"/>
    </source>
</evidence>
<evidence type="ECO:0000256" key="6">
    <source>
        <dbReference type="RuleBase" id="RU363132"/>
    </source>
</evidence>
<reference evidence="8" key="1">
    <citation type="submission" date="2018-02" db="EMBL/GenBank/DDBJ databases">
        <title>Rhizophora mucronata_Transcriptome.</title>
        <authorList>
            <person name="Meera S.P."/>
            <person name="Sreeshan A."/>
            <person name="Augustine A."/>
        </authorList>
    </citation>
    <scope>NUCLEOTIDE SEQUENCE</scope>
    <source>
        <tissue evidence="8">Leaf</tissue>
    </source>
</reference>
<dbReference type="EMBL" id="GGEC01023523">
    <property type="protein sequence ID" value="MBX04007.1"/>
    <property type="molecule type" value="Transcribed_RNA"/>
</dbReference>